<evidence type="ECO:0000313" key="2">
    <source>
        <dbReference type="Proteomes" id="UP001152622"/>
    </source>
</evidence>
<reference evidence="1" key="1">
    <citation type="journal article" date="2023" name="Science">
        <title>Genome structures resolve the early diversification of teleost fishes.</title>
        <authorList>
            <person name="Parey E."/>
            <person name="Louis A."/>
            <person name="Montfort J."/>
            <person name="Bouchez O."/>
            <person name="Roques C."/>
            <person name="Iampietro C."/>
            <person name="Lluch J."/>
            <person name="Castinel A."/>
            <person name="Donnadieu C."/>
            <person name="Desvignes T."/>
            <person name="Floi Bucao C."/>
            <person name="Jouanno E."/>
            <person name="Wen M."/>
            <person name="Mejri S."/>
            <person name="Dirks R."/>
            <person name="Jansen H."/>
            <person name="Henkel C."/>
            <person name="Chen W.J."/>
            <person name="Zahm M."/>
            <person name="Cabau C."/>
            <person name="Klopp C."/>
            <person name="Thompson A.W."/>
            <person name="Robinson-Rechavi M."/>
            <person name="Braasch I."/>
            <person name="Lecointre G."/>
            <person name="Bobe J."/>
            <person name="Postlethwait J.H."/>
            <person name="Berthelot C."/>
            <person name="Roest Crollius H."/>
            <person name="Guiguen Y."/>
        </authorList>
    </citation>
    <scope>NUCLEOTIDE SEQUENCE</scope>
    <source>
        <strain evidence="1">WJC10195</strain>
    </source>
</reference>
<evidence type="ECO:0000313" key="1">
    <source>
        <dbReference type="EMBL" id="KAJ8374990.1"/>
    </source>
</evidence>
<keyword evidence="2" id="KW-1185">Reference proteome</keyword>
<name>A0A9Q1G5A5_SYNKA</name>
<protein>
    <submittedName>
        <fullName evidence="1">Uncharacterized protein</fullName>
    </submittedName>
</protein>
<comment type="caution">
    <text evidence="1">The sequence shown here is derived from an EMBL/GenBank/DDBJ whole genome shotgun (WGS) entry which is preliminary data.</text>
</comment>
<sequence>MKPLVQEQWCQSSAAEQIVTYSFWGLGHYSAGRACGEDEIVSGGLMSALLEFVLSDWLCLDYMSGADQFFQEIAGCVQHKLQAPCTDSSKESPALGKGGLGN</sequence>
<dbReference type="AlphaFoldDB" id="A0A9Q1G5A5"/>
<proteinExistence type="predicted"/>
<accession>A0A9Q1G5A5</accession>
<gene>
    <name evidence="1" type="ORF">SKAU_G00055700</name>
</gene>
<organism evidence="1 2">
    <name type="scientific">Synaphobranchus kaupii</name>
    <name type="common">Kaup's arrowtooth eel</name>
    <dbReference type="NCBI Taxonomy" id="118154"/>
    <lineage>
        <taxon>Eukaryota</taxon>
        <taxon>Metazoa</taxon>
        <taxon>Chordata</taxon>
        <taxon>Craniata</taxon>
        <taxon>Vertebrata</taxon>
        <taxon>Euteleostomi</taxon>
        <taxon>Actinopterygii</taxon>
        <taxon>Neopterygii</taxon>
        <taxon>Teleostei</taxon>
        <taxon>Anguilliformes</taxon>
        <taxon>Synaphobranchidae</taxon>
        <taxon>Synaphobranchus</taxon>
    </lineage>
</organism>
<dbReference type="EMBL" id="JAINUF010000002">
    <property type="protein sequence ID" value="KAJ8374990.1"/>
    <property type="molecule type" value="Genomic_DNA"/>
</dbReference>
<dbReference type="Proteomes" id="UP001152622">
    <property type="component" value="Chromosome 2"/>
</dbReference>